<dbReference type="PROSITE" id="PS00233">
    <property type="entry name" value="CHIT_BIND_RR_1"/>
    <property type="match status" value="1"/>
</dbReference>
<dbReference type="PANTHER" id="PTHR10380">
    <property type="entry name" value="CUTICLE PROTEIN"/>
    <property type="match status" value="1"/>
</dbReference>
<dbReference type="GO" id="GO:0008010">
    <property type="term" value="F:structural constituent of chitin-based larval cuticle"/>
    <property type="evidence" value="ECO:0007669"/>
    <property type="project" value="TreeGrafter"/>
</dbReference>
<feature type="signal peptide" evidence="3">
    <location>
        <begin position="1"/>
        <end position="18"/>
    </location>
</feature>
<sequence length="124" mass="13798">MKLLYLLGAFILIGGTDAVDDGLISHESNVEYDGKFHYHFETKNGTKVTQDGLLKHVNAEHDGESIQGKFSFKTNDGQEFAISYIADENGFQPTGAHLPTPPPIPESVLKTLKYLEEHPQQKKN</sequence>
<accession>A0A6J2UMD8</accession>
<reference evidence="5" key="1">
    <citation type="submission" date="2025-08" db="UniProtKB">
        <authorList>
            <consortium name="RefSeq"/>
        </authorList>
    </citation>
    <scope>IDENTIFICATION</scope>
    <source>
        <strain evidence="5">11010-0011.00</strain>
        <tissue evidence="5">Whole body</tissue>
    </source>
</reference>
<dbReference type="CTD" id="36352"/>
<dbReference type="InterPro" id="IPR050468">
    <property type="entry name" value="Cuticle_Struct_Prot"/>
</dbReference>
<feature type="chain" id="PRO_5026946014" evidence="3">
    <location>
        <begin position="19"/>
        <end position="124"/>
    </location>
</feature>
<protein>
    <submittedName>
        <fullName evidence="5">Endocuticle structural glycoprotein SgAbd-3</fullName>
    </submittedName>
</protein>
<organism evidence="4 5">
    <name type="scientific">Drosophila lebanonensis</name>
    <name type="common">Fruit fly</name>
    <name type="synonym">Scaptodrosophila lebanonensis</name>
    <dbReference type="NCBI Taxonomy" id="7225"/>
    <lineage>
        <taxon>Eukaryota</taxon>
        <taxon>Metazoa</taxon>
        <taxon>Ecdysozoa</taxon>
        <taxon>Arthropoda</taxon>
        <taxon>Hexapoda</taxon>
        <taxon>Insecta</taxon>
        <taxon>Pterygota</taxon>
        <taxon>Neoptera</taxon>
        <taxon>Endopterygota</taxon>
        <taxon>Diptera</taxon>
        <taxon>Brachycera</taxon>
        <taxon>Muscomorpha</taxon>
        <taxon>Ephydroidea</taxon>
        <taxon>Drosophilidae</taxon>
        <taxon>Scaptodrosophila</taxon>
    </lineage>
</organism>
<dbReference type="InterPro" id="IPR000618">
    <property type="entry name" value="Insect_cuticle"/>
</dbReference>
<dbReference type="GeneID" id="115634806"/>
<dbReference type="RefSeq" id="XP_030388578.1">
    <property type="nucleotide sequence ID" value="XM_030532718.1"/>
</dbReference>
<dbReference type="Proteomes" id="UP000504634">
    <property type="component" value="Unplaced"/>
</dbReference>
<evidence type="ECO:0000313" key="5">
    <source>
        <dbReference type="RefSeq" id="XP_030388578.1"/>
    </source>
</evidence>
<proteinExistence type="predicted"/>
<evidence type="ECO:0000313" key="4">
    <source>
        <dbReference type="Proteomes" id="UP000504634"/>
    </source>
</evidence>
<dbReference type="PROSITE" id="PS51155">
    <property type="entry name" value="CHIT_BIND_RR_2"/>
    <property type="match status" value="1"/>
</dbReference>
<dbReference type="PRINTS" id="PR00947">
    <property type="entry name" value="CUTICLE"/>
</dbReference>
<dbReference type="Pfam" id="PF00379">
    <property type="entry name" value="Chitin_bind_4"/>
    <property type="match status" value="1"/>
</dbReference>
<dbReference type="AlphaFoldDB" id="A0A6J2UMD8"/>
<evidence type="ECO:0000256" key="1">
    <source>
        <dbReference type="ARBA" id="ARBA00022460"/>
    </source>
</evidence>
<dbReference type="PANTHER" id="PTHR10380:SF229">
    <property type="entry name" value="CUTICULAR PROTEIN 49AF, ISOFORM A"/>
    <property type="match status" value="1"/>
</dbReference>
<evidence type="ECO:0000256" key="2">
    <source>
        <dbReference type="PROSITE-ProRule" id="PRU00497"/>
    </source>
</evidence>
<gene>
    <name evidence="5" type="primary">LOC115634806</name>
</gene>
<name>A0A6J2UMD8_DROLE</name>
<dbReference type="OrthoDB" id="6379191at2759"/>
<evidence type="ECO:0000256" key="3">
    <source>
        <dbReference type="SAM" id="SignalP"/>
    </source>
</evidence>
<dbReference type="InterPro" id="IPR031311">
    <property type="entry name" value="CHIT_BIND_RR_consensus"/>
</dbReference>
<keyword evidence="4" id="KW-1185">Reference proteome</keyword>
<keyword evidence="3" id="KW-0732">Signal</keyword>
<keyword evidence="1 2" id="KW-0193">Cuticle</keyword>
<dbReference type="GO" id="GO:0062129">
    <property type="term" value="C:chitin-based extracellular matrix"/>
    <property type="evidence" value="ECO:0007669"/>
    <property type="project" value="TreeGrafter"/>
</dbReference>